<organism evidence="1">
    <name type="scientific">Oryza meridionalis</name>
    <dbReference type="NCBI Taxonomy" id="40149"/>
    <lineage>
        <taxon>Eukaryota</taxon>
        <taxon>Viridiplantae</taxon>
        <taxon>Streptophyta</taxon>
        <taxon>Embryophyta</taxon>
        <taxon>Tracheophyta</taxon>
        <taxon>Spermatophyta</taxon>
        <taxon>Magnoliopsida</taxon>
        <taxon>Liliopsida</taxon>
        <taxon>Poales</taxon>
        <taxon>Poaceae</taxon>
        <taxon>BOP clade</taxon>
        <taxon>Oryzoideae</taxon>
        <taxon>Oryzeae</taxon>
        <taxon>Oryzinae</taxon>
        <taxon>Oryza</taxon>
    </lineage>
</organism>
<protein>
    <submittedName>
        <fullName evidence="1">Uncharacterized protein</fullName>
    </submittedName>
</protein>
<evidence type="ECO:0000313" key="1">
    <source>
        <dbReference type="EnsemblPlants" id="OMERI10G07700.1"/>
    </source>
</evidence>
<dbReference type="HOGENOM" id="CLU_1707129_0_0_1"/>
<proteinExistence type="predicted"/>
<reference evidence="1" key="1">
    <citation type="submission" date="2015-04" db="UniProtKB">
        <authorList>
            <consortium name="EnsemblPlants"/>
        </authorList>
    </citation>
    <scope>IDENTIFICATION</scope>
</reference>
<dbReference type="Proteomes" id="UP000008021">
    <property type="component" value="Chromosome 10"/>
</dbReference>
<evidence type="ECO:0000313" key="2">
    <source>
        <dbReference type="Proteomes" id="UP000008021"/>
    </source>
</evidence>
<dbReference type="AlphaFoldDB" id="A0A0E0EY10"/>
<dbReference type="STRING" id="40149.A0A0E0EY10"/>
<dbReference type="EnsemblPlants" id="OMERI10G07700.1">
    <property type="protein sequence ID" value="OMERI10G07700.1"/>
    <property type="gene ID" value="OMERI10G07700"/>
</dbReference>
<dbReference type="eggNOG" id="KOG0810">
    <property type="taxonomic scope" value="Eukaryota"/>
</dbReference>
<accession>A0A0E0EY10</accession>
<reference evidence="1" key="2">
    <citation type="submission" date="2018-05" db="EMBL/GenBank/DDBJ databases">
        <title>OmerRS3 (Oryza meridionalis Reference Sequence Version 3).</title>
        <authorList>
            <person name="Zhang J."/>
            <person name="Kudrna D."/>
            <person name="Lee S."/>
            <person name="Talag J."/>
            <person name="Welchert J."/>
            <person name="Wing R.A."/>
        </authorList>
    </citation>
    <scope>NUCLEOTIDE SEQUENCE [LARGE SCALE GENOMIC DNA]</scope>
    <source>
        <strain evidence="1">cv. OR44</strain>
    </source>
</reference>
<name>A0A0E0EY10_9ORYZ</name>
<sequence length="154" mass="16485">MTAGGSIDQKLETFLREVEAAEDEMAALCDELSCLLVSAYRLRVWLAPMDHHAPALVSAATTAGMRSRLLGSARCLRARLAPMDRRAPAPASAATTAGLRGRLQDLTAGVLVLRRQISAERRGDAGRYYLAVAGEATTEEQLDRLVAAGHDVPD</sequence>
<keyword evidence="2" id="KW-1185">Reference proteome</keyword>
<dbReference type="Gramene" id="OMERI10G07700.1">
    <property type="protein sequence ID" value="OMERI10G07700.1"/>
    <property type="gene ID" value="OMERI10G07700"/>
</dbReference>